<dbReference type="Proteomes" id="UP001302662">
    <property type="component" value="Chromosome"/>
</dbReference>
<keyword evidence="4" id="KW-1185">Reference proteome</keyword>
<evidence type="ECO:0000313" key="3">
    <source>
        <dbReference type="EMBL" id="WNY28585.1"/>
    </source>
</evidence>
<name>A0AA96VA71_9EURY</name>
<dbReference type="SUPFAM" id="SSF48452">
    <property type="entry name" value="TPR-like"/>
    <property type="match status" value="1"/>
</dbReference>
<evidence type="ECO:0000313" key="4">
    <source>
        <dbReference type="Proteomes" id="UP001302662"/>
    </source>
</evidence>
<dbReference type="Gene3D" id="1.25.40.10">
    <property type="entry name" value="Tetratricopeptide repeat domain"/>
    <property type="match status" value="1"/>
</dbReference>
<dbReference type="InterPro" id="IPR019734">
    <property type="entry name" value="TPR_rpt"/>
</dbReference>
<feature type="domain" description="DUF4261" evidence="2">
    <location>
        <begin position="421"/>
        <end position="494"/>
    </location>
</feature>
<dbReference type="SMART" id="SM00028">
    <property type="entry name" value="TPR"/>
    <property type="match status" value="2"/>
</dbReference>
<dbReference type="RefSeq" id="WP_316560123.1">
    <property type="nucleotide sequence ID" value="NZ_CP131062.1"/>
</dbReference>
<protein>
    <recommendedName>
        <fullName evidence="2">DUF4261 domain-containing protein</fullName>
    </recommendedName>
</protein>
<dbReference type="AlphaFoldDB" id="A0AA96VA71"/>
<accession>A0AA96VA71</accession>
<evidence type="ECO:0000259" key="2">
    <source>
        <dbReference type="Pfam" id="PF14080"/>
    </source>
</evidence>
<sequence>MTSQTDFLDQIAAWHDEDEHAQIIETISKIPENERDYELIGLLARAYNNMEDYEKALELLLSVEEEGKHDLMWHFRIGYAYYYMDLLELAEKAFERVLKSDPGDGDAQEFLEWIREEIKEGAEIKPKQEEAALAQMTEWLSHENELGCVPEKIECAGEFDLHGYHYYIYKYKKTAEEPWLIGVCGGYGRRDLDHCGHVFSEMEEYDPDTAEEKAIALVEMLREAWIDEMRKEMKARGLNPDDPFEDGPRTGPFAGFVLLNSYDFDPEQIKANLKNDWDIPIIEEAEDPDAVDENALVFESDGMMVAISLIEGPIPNGEAEHYAETNYIWPDAVETVKTHKAQILLAVMDRGQPALEAGKLFTKIASSCLKLENAIGLYTSGTVFQPEFYIDVSEMMNDGDLPILNWIYFGVYANEKGTSGYTYGLRMFGKEEIEILESTAMPETIHDFLIDIVYYILSGDITLQDGETIGFTEYQKLKITRSKGIALDGFTMKIDY</sequence>
<dbReference type="EMBL" id="CP131062">
    <property type="protein sequence ID" value="WNY28585.1"/>
    <property type="molecule type" value="Genomic_DNA"/>
</dbReference>
<gene>
    <name evidence="3" type="ORF">MmiEs2_07810</name>
</gene>
<dbReference type="InterPro" id="IPR025357">
    <property type="entry name" value="DUF4261"/>
</dbReference>
<reference evidence="3 4" key="1">
    <citation type="submission" date="2023-07" db="EMBL/GenBank/DDBJ databases">
        <title>Closed genome sequence of Methanimicrococcus sp. Es2.</title>
        <authorList>
            <person name="Protasov E."/>
            <person name="Platt K."/>
            <person name="Reeh H."/>
            <person name="Poehlein A."/>
            <person name="Daniel R."/>
            <person name="Brune A."/>
        </authorList>
    </citation>
    <scope>NUCLEOTIDE SEQUENCE [LARGE SCALE GENOMIC DNA]</scope>
    <source>
        <strain evidence="3 4">Es2</strain>
    </source>
</reference>
<evidence type="ECO:0000256" key="1">
    <source>
        <dbReference type="PROSITE-ProRule" id="PRU00339"/>
    </source>
</evidence>
<organism evidence="3 4">
    <name type="scientific">Methanimicrococcus stummii</name>
    <dbReference type="NCBI Taxonomy" id="3028294"/>
    <lineage>
        <taxon>Archaea</taxon>
        <taxon>Methanobacteriati</taxon>
        <taxon>Methanobacteriota</taxon>
        <taxon>Stenosarchaea group</taxon>
        <taxon>Methanomicrobia</taxon>
        <taxon>Methanosarcinales</taxon>
        <taxon>Methanosarcinaceae</taxon>
        <taxon>Methanimicrococcus</taxon>
    </lineage>
</organism>
<feature type="repeat" description="TPR" evidence="1">
    <location>
        <begin position="71"/>
        <end position="104"/>
    </location>
</feature>
<dbReference type="Pfam" id="PF14080">
    <property type="entry name" value="DUF4261"/>
    <property type="match status" value="1"/>
</dbReference>
<dbReference type="PROSITE" id="PS50005">
    <property type="entry name" value="TPR"/>
    <property type="match status" value="1"/>
</dbReference>
<dbReference type="InterPro" id="IPR011990">
    <property type="entry name" value="TPR-like_helical_dom_sf"/>
</dbReference>
<proteinExistence type="predicted"/>
<dbReference type="KEGG" id="mees:MmiEs2_07810"/>
<keyword evidence="1" id="KW-0802">TPR repeat</keyword>
<dbReference type="Pfam" id="PF13181">
    <property type="entry name" value="TPR_8"/>
    <property type="match status" value="1"/>
</dbReference>
<dbReference type="GeneID" id="85197240"/>